<protein>
    <submittedName>
        <fullName evidence="2">Uncharacterized protein</fullName>
    </submittedName>
</protein>
<feature type="transmembrane region" description="Helical" evidence="1">
    <location>
        <begin position="42"/>
        <end position="62"/>
    </location>
</feature>
<sequence length="69" mass="8008">MNHKNISMRIIIRTIIFLVLNLFIFSSGMPFLPWFVEDSCGLLGICVTTPLLLFIRVIMTYLKKEKAFV</sequence>
<organism evidence="2 3">
    <name type="scientific">Bacillus pseudomycoides</name>
    <dbReference type="NCBI Taxonomy" id="64104"/>
    <lineage>
        <taxon>Bacteria</taxon>
        <taxon>Bacillati</taxon>
        <taxon>Bacillota</taxon>
        <taxon>Bacilli</taxon>
        <taxon>Bacillales</taxon>
        <taxon>Bacillaceae</taxon>
        <taxon>Bacillus</taxon>
        <taxon>Bacillus cereus group</taxon>
    </lineage>
</organism>
<keyword evidence="1" id="KW-0472">Membrane</keyword>
<feature type="transmembrane region" description="Helical" evidence="1">
    <location>
        <begin position="12"/>
        <end position="36"/>
    </location>
</feature>
<evidence type="ECO:0000313" key="3">
    <source>
        <dbReference type="Proteomes" id="UP000195321"/>
    </source>
</evidence>
<name>A0A1Y3MDY0_9BACI</name>
<gene>
    <name evidence="2" type="ORF">BW425_27505</name>
</gene>
<comment type="caution">
    <text evidence="2">The sequence shown here is derived from an EMBL/GenBank/DDBJ whole genome shotgun (WGS) entry which is preliminary data.</text>
</comment>
<reference evidence="2 3" key="1">
    <citation type="submission" date="2017-02" db="EMBL/GenBank/DDBJ databases">
        <title>Bacillus pseudomycoides isolate FSL K6-0042.</title>
        <authorList>
            <person name="Kovac J."/>
        </authorList>
    </citation>
    <scope>NUCLEOTIDE SEQUENCE [LARGE SCALE GENOMIC DNA]</scope>
    <source>
        <strain evidence="2 3">FSL K6-0042</strain>
    </source>
</reference>
<dbReference type="AlphaFoldDB" id="A0A1Y3MDY0"/>
<dbReference type="Proteomes" id="UP000195321">
    <property type="component" value="Unassembled WGS sequence"/>
</dbReference>
<keyword evidence="1" id="KW-1133">Transmembrane helix</keyword>
<dbReference type="EMBL" id="MWPX01000102">
    <property type="protein sequence ID" value="OUM45792.1"/>
    <property type="molecule type" value="Genomic_DNA"/>
</dbReference>
<accession>A0A1Y3MDY0</accession>
<evidence type="ECO:0000256" key="1">
    <source>
        <dbReference type="SAM" id="Phobius"/>
    </source>
</evidence>
<proteinExistence type="predicted"/>
<keyword evidence="1" id="KW-0812">Transmembrane</keyword>
<evidence type="ECO:0000313" key="2">
    <source>
        <dbReference type="EMBL" id="OUM45792.1"/>
    </source>
</evidence>